<keyword evidence="3" id="KW-0653">Protein transport</keyword>
<organism evidence="11 12">
    <name type="scientific">Echria macrotheca</name>
    <dbReference type="NCBI Taxonomy" id="438768"/>
    <lineage>
        <taxon>Eukaryota</taxon>
        <taxon>Fungi</taxon>
        <taxon>Dikarya</taxon>
        <taxon>Ascomycota</taxon>
        <taxon>Pezizomycotina</taxon>
        <taxon>Sordariomycetes</taxon>
        <taxon>Sordariomycetidae</taxon>
        <taxon>Sordariales</taxon>
        <taxon>Schizotheciaceae</taxon>
        <taxon>Echria</taxon>
    </lineage>
</organism>
<dbReference type="PANTHER" id="PTHR14042">
    <property type="entry name" value="DOPEY-RELATED"/>
    <property type="match status" value="1"/>
</dbReference>
<evidence type="ECO:0000256" key="2">
    <source>
        <dbReference type="ARBA" id="ARBA00022448"/>
    </source>
</evidence>
<keyword evidence="5" id="KW-0472">Membrane</keyword>
<feature type="region of interest" description="Disordered" evidence="7">
    <location>
        <begin position="1"/>
        <end position="37"/>
    </location>
</feature>
<keyword evidence="4" id="KW-0333">Golgi apparatus</keyword>
<keyword evidence="12" id="KW-1185">Reference proteome</keyword>
<dbReference type="Pfam" id="PF04118">
    <property type="entry name" value="Dopey_N"/>
    <property type="match status" value="1"/>
</dbReference>
<comment type="caution">
    <text evidence="11">The sequence shown here is derived from an EMBL/GenBank/DDBJ whole genome shotgun (WGS) entry which is preliminary data.</text>
</comment>
<evidence type="ECO:0000313" key="11">
    <source>
        <dbReference type="EMBL" id="KAK1754881.1"/>
    </source>
</evidence>
<keyword evidence="2" id="KW-0813">Transport</keyword>
<feature type="domain" description="DOP1-like middle TPR" evidence="9">
    <location>
        <begin position="394"/>
        <end position="618"/>
    </location>
</feature>
<dbReference type="GO" id="GO:0005829">
    <property type="term" value="C:cytosol"/>
    <property type="evidence" value="ECO:0007669"/>
    <property type="project" value="GOC"/>
</dbReference>
<evidence type="ECO:0000256" key="5">
    <source>
        <dbReference type="ARBA" id="ARBA00023136"/>
    </source>
</evidence>
<dbReference type="GO" id="GO:0000139">
    <property type="term" value="C:Golgi membrane"/>
    <property type="evidence" value="ECO:0007669"/>
    <property type="project" value="UniProtKB-SubCell"/>
</dbReference>
<dbReference type="GO" id="GO:0006895">
    <property type="term" value="P:Golgi to endosome transport"/>
    <property type="evidence" value="ECO:0007669"/>
    <property type="project" value="InterPro"/>
</dbReference>
<comment type="subcellular location">
    <subcellularLocation>
        <location evidence="1">Golgi apparatus membrane</location>
        <topology evidence="1">Peripheral membrane protein</topology>
    </subcellularLocation>
</comment>
<dbReference type="Pfam" id="PF24598">
    <property type="entry name" value="DOP1_C"/>
    <property type="match status" value="1"/>
</dbReference>
<evidence type="ECO:0000256" key="1">
    <source>
        <dbReference type="ARBA" id="ARBA00004395"/>
    </source>
</evidence>
<evidence type="ECO:0000313" key="12">
    <source>
        <dbReference type="Proteomes" id="UP001239445"/>
    </source>
</evidence>
<evidence type="ECO:0000256" key="6">
    <source>
        <dbReference type="ARBA" id="ARBA00046326"/>
    </source>
</evidence>
<dbReference type="InterPro" id="IPR007249">
    <property type="entry name" value="DOP1_N"/>
</dbReference>
<reference evidence="11" key="1">
    <citation type="submission" date="2023-06" db="EMBL/GenBank/DDBJ databases">
        <title>Genome-scale phylogeny and comparative genomics of the fungal order Sordariales.</title>
        <authorList>
            <consortium name="Lawrence Berkeley National Laboratory"/>
            <person name="Hensen N."/>
            <person name="Bonometti L."/>
            <person name="Westerberg I."/>
            <person name="Brannstrom I.O."/>
            <person name="Guillou S."/>
            <person name="Cros-Aarteil S."/>
            <person name="Calhoun S."/>
            <person name="Haridas S."/>
            <person name="Kuo A."/>
            <person name="Mondo S."/>
            <person name="Pangilinan J."/>
            <person name="Riley R."/>
            <person name="Labutti K."/>
            <person name="Andreopoulos B."/>
            <person name="Lipzen A."/>
            <person name="Chen C."/>
            <person name="Yanf M."/>
            <person name="Daum C."/>
            <person name="Ng V."/>
            <person name="Clum A."/>
            <person name="Steindorff A."/>
            <person name="Ohm R."/>
            <person name="Martin F."/>
            <person name="Silar P."/>
            <person name="Natvig D."/>
            <person name="Lalanne C."/>
            <person name="Gautier V."/>
            <person name="Ament-Velasquez S.L."/>
            <person name="Kruys A."/>
            <person name="Hutchinson M.I."/>
            <person name="Powell A.J."/>
            <person name="Barry K."/>
            <person name="Miller A.N."/>
            <person name="Grigoriev I.V."/>
            <person name="Debuchy R."/>
            <person name="Gladieux P."/>
            <person name="Thoren M.H."/>
            <person name="Johannesson H."/>
        </authorList>
    </citation>
    <scope>NUCLEOTIDE SEQUENCE</scope>
    <source>
        <strain evidence="11">PSN4</strain>
    </source>
</reference>
<evidence type="ECO:0000259" key="10">
    <source>
        <dbReference type="Pfam" id="PF24598"/>
    </source>
</evidence>
<gene>
    <name evidence="11" type="ORF">QBC47DRAFT_382045</name>
</gene>
<dbReference type="SUPFAM" id="SSF48371">
    <property type="entry name" value="ARM repeat"/>
    <property type="match status" value="1"/>
</dbReference>
<evidence type="ECO:0000256" key="4">
    <source>
        <dbReference type="ARBA" id="ARBA00023034"/>
    </source>
</evidence>
<accession>A0AAJ0BFH7</accession>
<evidence type="ECO:0000259" key="8">
    <source>
        <dbReference type="Pfam" id="PF04118"/>
    </source>
</evidence>
<feature type="region of interest" description="Disordered" evidence="7">
    <location>
        <begin position="811"/>
        <end position="830"/>
    </location>
</feature>
<feature type="domain" description="DOP1 N-terminal" evidence="8">
    <location>
        <begin position="38"/>
        <end position="365"/>
    </location>
</feature>
<dbReference type="Pfam" id="PF24597">
    <property type="entry name" value="TPR_DOP1_M"/>
    <property type="match status" value="1"/>
</dbReference>
<name>A0AAJ0BFH7_9PEZI</name>
<dbReference type="InterPro" id="IPR016024">
    <property type="entry name" value="ARM-type_fold"/>
</dbReference>
<comment type="similarity">
    <text evidence="6">Belongs to the DOP1 family.</text>
</comment>
<proteinExistence type="inferred from homology"/>
<dbReference type="InterPro" id="IPR056457">
    <property type="entry name" value="DOP1_C"/>
</dbReference>
<dbReference type="GO" id="GO:0005768">
    <property type="term" value="C:endosome"/>
    <property type="evidence" value="ECO:0007669"/>
    <property type="project" value="TreeGrafter"/>
</dbReference>
<evidence type="ECO:0000256" key="3">
    <source>
        <dbReference type="ARBA" id="ARBA00022927"/>
    </source>
</evidence>
<dbReference type="InterPro" id="IPR040314">
    <property type="entry name" value="DOP1"/>
</dbReference>
<dbReference type="EMBL" id="MU839834">
    <property type="protein sequence ID" value="KAK1754881.1"/>
    <property type="molecule type" value="Genomic_DNA"/>
</dbReference>
<dbReference type="InterPro" id="IPR056458">
    <property type="entry name" value="TPR_DOP1_M"/>
</dbReference>
<dbReference type="Proteomes" id="UP001239445">
    <property type="component" value="Unassembled WGS sequence"/>
</dbReference>
<dbReference type="GO" id="GO:0005802">
    <property type="term" value="C:trans-Golgi network"/>
    <property type="evidence" value="ECO:0007669"/>
    <property type="project" value="TreeGrafter"/>
</dbReference>
<dbReference type="GO" id="GO:0015031">
    <property type="term" value="P:protein transport"/>
    <property type="evidence" value="ECO:0007669"/>
    <property type="project" value="UniProtKB-KW"/>
</dbReference>
<evidence type="ECO:0000256" key="7">
    <source>
        <dbReference type="SAM" id="MobiDB-lite"/>
    </source>
</evidence>
<protein>
    <submittedName>
        <fullName evidence="11">Protein dopey</fullName>
    </submittedName>
</protein>
<dbReference type="PANTHER" id="PTHR14042:SF24">
    <property type="entry name" value="PROTEIN DOPEY-1 HOMOLOG"/>
    <property type="match status" value="1"/>
</dbReference>
<sequence length="1887" mass="207802">MALEASRRSMSPDSSGRESPVPRQWRNQLGAEDATPKDKTYRKYASGVDRALSLFDTALQEWADYISFLNRLLKTLQARHTNITTIPAKATVAKRLSQCLNPSLPSGVHQKAIEVYNYVFAVIGTDGLSRDLPLYLPGLASVLSFASLSVKTPFLALLERHFLDLNPRSLRPAMKSIILALLPGLEEETSEDFERTLKLMERFKLAIRPSGSEELTSVHSSGDDFFWQCFFLASITGHSRRPGALAYLVRCLPQLGHNLPAEPNKSGQQNGTGEELATKLSQLVTSPEPGLLIRSFAAGLADEQLLIQRGYLDLLVTHLPLHSKVLQSRAKADDVELLLRAAVGVTIRRDMSLNRRLWTWLLGPEPSASTEEAGLESPISAGGNAQNYFSRTSYFEEHGLQPLTRALLGMIKSTGESNPAERARPYRICLSLMDKWEIGGLVVPEVFLPIVDSVRDFKSKAANKSDFVEVLRSASVFFDGVESGLIYSEILTLVARAVSPGDLSVADRSAKLDLVKFILANFNVREEEMITIHAPLTVLSILCMMEETMEREKSSKTNSTPGSPLIGDALDIASSLLELVPERAFSTGSQGKPASSVESKIPADIPNSELLKKIRYFYVTDQGNLDATSPPFAPRDVAELLLQKACSLSCASLSKNESGAEVAIKSRVLMLLLSKTPQESYLDTDKLLTSLHLCLSSKRPISFTTYSSILSLSTHLYTANRLTTVELSELVTPLVRHAWSFLAASEPKYHVETVRSLWVLQTALNPSNRDVEAAICALMLEKDTVGTFAQRQSDPGRSFCILWAHTLQDNPTGADRRGPKTPNGDLKSPPRLAGMDNYEVMLTRPLFLMLDALADERTQLFMTVKTWLSGHVGMDKLFTIFISKLSEFPLLRRHGSSSEPTAPPAQFPPDDDDLELILYYVRCLSNVLRWAPETIWTVLAKRNVRSTAYFPPLSEISGTDDDVTFQEFFLHVCLQCMSSDGISKGEEGRVTQLNRAALTLLHQILLNPYAEPLARLHLETPLIEMLMQSLSSPDPYVQVLLLDVVFASMKLREMLPLELPASPREDKRLASVDPTKGLRISLTGEKPPVAHPTPPTLLKCILAGLSSPTSRPVLDSWISFLGECLPLYSDSIFQVLIPLVETLCAEIGKTFEGLRGLFRETNTAVAHSAVGPETTLISLLNGLEQVLAKGHDRLLAEEARAQVVKSPDQPQGFFGNMVSGVFSTDAPQSRSATANDRLTVLLAFQDAVRICFTIWSWGQGSDAAHQDNTSGASFTYTSLRMRNRARRLLEHLFAAETLECLETVIGIWRESLDEGSDPTRHIEVFNLLPALDGSRPKHTIPALFNAIYSRTNPAALDPSRRSTLTIELQDTDVVIFLVDYARSLEDDAMDEIWQDCTAFLKDLLGNPFPHRQTLPSLLEFAAILGEKVDNTNFGEQRKMRRELSDLFLRLLTAIFTTRPTAFTDTASSSNLSEKRPAADSRKSSIIRLPGDRADDVVGILSTIVPNLPKILVENDRILAAATAISANVIGPTLRSKSFPDTVSRNTLVLLQELSRLPNNQKSWKKDVADAFNDARFFNMAIALVQNDWLPLLKQWAITDKERMPEILARITPPTTAGIVFGVGATSARLEADRKTQLNLRRVATLVLACGNDAFVTDLPPVLDKLVELLSATCTSSPSSTTRAEVYMVVRALILKTSAIHLAALWPIINAELHAAISSVVAPDHSAQSDTYSNASVMQACKLLDLLVCVAPDDFQLHEWLFVTDTIDAVYRPSDAYYQPVALVDEVSEELGAAAGVVQTESAAAAHMAGAASGSLRWPLLGMPGGISDEVGMERRDELVAKVLRPFFGQLSIYAFESTYAMAPLDWEGCVQGLVRDLFDERSVVKAL</sequence>
<feature type="domain" description="DOP1-like C-terminal" evidence="10">
    <location>
        <begin position="1376"/>
        <end position="1860"/>
    </location>
</feature>
<evidence type="ECO:0000259" key="9">
    <source>
        <dbReference type="Pfam" id="PF24597"/>
    </source>
</evidence>